<feature type="domain" description="CMP/dCMP-type deaminase" evidence="17">
    <location>
        <begin position="13"/>
        <end position="137"/>
    </location>
</feature>
<dbReference type="FunFam" id="3.40.140.10:FF:000025">
    <property type="entry name" value="Riboflavin biosynthesis protein RibD"/>
    <property type="match status" value="1"/>
</dbReference>
<organism evidence="18 19">
    <name type="scientific">Candidatus Merdivivens pullistercoris</name>
    <dbReference type="NCBI Taxonomy" id="2840873"/>
    <lineage>
        <taxon>Bacteria</taxon>
        <taxon>Pseudomonadati</taxon>
        <taxon>Bacteroidota</taxon>
        <taxon>Bacteroidia</taxon>
        <taxon>Bacteroidales</taxon>
        <taxon>Muribaculaceae</taxon>
        <taxon>Muribaculaceae incertae sedis</taxon>
        <taxon>Candidatus Merdivivens</taxon>
    </lineage>
</organism>
<dbReference type="InterPro" id="IPR002734">
    <property type="entry name" value="RibDG_C"/>
</dbReference>
<dbReference type="Proteomes" id="UP000823597">
    <property type="component" value="Unassembled WGS sequence"/>
</dbReference>
<comment type="pathway">
    <text evidence="3 13">Cofactor biosynthesis; riboflavin biosynthesis; 5-amino-6-(D-ribitylamino)uracil from GTP: step 3/4.</text>
</comment>
<dbReference type="Pfam" id="PF01872">
    <property type="entry name" value="RibD_C"/>
    <property type="match status" value="1"/>
</dbReference>
<feature type="binding site" evidence="16">
    <location>
        <position position="90"/>
    </location>
    <ligand>
        <name>Zn(2+)</name>
        <dbReference type="ChEBI" id="CHEBI:29105"/>
        <note>catalytic</note>
    </ligand>
</feature>
<evidence type="ECO:0000256" key="11">
    <source>
        <dbReference type="ARBA" id="ARBA00023002"/>
    </source>
</evidence>
<keyword evidence="12" id="KW-0511">Multifunctional enzyme</keyword>
<dbReference type="Gene3D" id="3.40.140.10">
    <property type="entry name" value="Cytidine Deaminase, domain 2"/>
    <property type="match status" value="1"/>
</dbReference>
<comment type="similarity">
    <text evidence="5 13">In the C-terminal section; belongs to the HTP reductase family.</text>
</comment>
<dbReference type="EC" id="3.5.4.26" evidence="13"/>
<feature type="binding site" evidence="15">
    <location>
        <position position="211"/>
    </location>
    <ligand>
        <name>NADP(+)</name>
        <dbReference type="ChEBI" id="CHEBI:58349"/>
    </ligand>
</feature>
<evidence type="ECO:0000256" key="2">
    <source>
        <dbReference type="ARBA" id="ARBA00004882"/>
    </source>
</evidence>
<dbReference type="GO" id="GO:0050661">
    <property type="term" value="F:NADP binding"/>
    <property type="evidence" value="ECO:0007669"/>
    <property type="project" value="InterPro"/>
</dbReference>
<keyword evidence="6 13" id="KW-0686">Riboflavin biosynthesis</keyword>
<dbReference type="AlphaFoldDB" id="A0A9D9I3D8"/>
<evidence type="ECO:0000256" key="10">
    <source>
        <dbReference type="ARBA" id="ARBA00022857"/>
    </source>
</evidence>
<dbReference type="GO" id="GO:0008835">
    <property type="term" value="F:diaminohydroxyphosphoribosylaminopyrimidine deaminase activity"/>
    <property type="evidence" value="ECO:0007669"/>
    <property type="project" value="UniProtKB-EC"/>
</dbReference>
<evidence type="ECO:0000256" key="9">
    <source>
        <dbReference type="ARBA" id="ARBA00022833"/>
    </source>
</evidence>
<feature type="binding site" evidence="15">
    <location>
        <position position="215"/>
    </location>
    <ligand>
        <name>NADP(+)</name>
        <dbReference type="ChEBI" id="CHEBI:58349"/>
    </ligand>
</feature>
<feature type="binding site" evidence="15">
    <location>
        <begin position="314"/>
        <end position="320"/>
    </location>
    <ligand>
        <name>NADP(+)</name>
        <dbReference type="ChEBI" id="CHEBI:58349"/>
    </ligand>
</feature>
<evidence type="ECO:0000256" key="13">
    <source>
        <dbReference type="PIRNR" id="PIRNR006769"/>
    </source>
</evidence>
<feature type="binding site" evidence="15">
    <location>
        <position position="185"/>
    </location>
    <ligand>
        <name>NADP(+)</name>
        <dbReference type="ChEBI" id="CHEBI:58349"/>
    </ligand>
</feature>
<dbReference type="CDD" id="cd01284">
    <property type="entry name" value="Riboflavin_deaminase-reductase"/>
    <property type="match status" value="1"/>
</dbReference>
<comment type="cofactor">
    <cofactor evidence="13 16">
        <name>Zn(2+)</name>
        <dbReference type="ChEBI" id="CHEBI:29105"/>
    </cofactor>
    <text evidence="13 16">Binds 1 zinc ion.</text>
</comment>
<dbReference type="InterPro" id="IPR011549">
    <property type="entry name" value="RibD_C"/>
</dbReference>
<dbReference type="SUPFAM" id="SSF53597">
    <property type="entry name" value="Dihydrofolate reductase-like"/>
    <property type="match status" value="1"/>
</dbReference>
<evidence type="ECO:0000259" key="17">
    <source>
        <dbReference type="PROSITE" id="PS51747"/>
    </source>
</evidence>
<feature type="binding site" evidence="16">
    <location>
        <position position="62"/>
    </location>
    <ligand>
        <name>Zn(2+)</name>
        <dbReference type="ChEBI" id="CHEBI:29105"/>
        <note>catalytic</note>
    </ligand>
</feature>
<dbReference type="GO" id="GO:0009231">
    <property type="term" value="P:riboflavin biosynthetic process"/>
    <property type="evidence" value="ECO:0007669"/>
    <property type="project" value="UniProtKB-KW"/>
</dbReference>
<dbReference type="PANTHER" id="PTHR38011:SF7">
    <property type="entry name" value="2,5-DIAMINO-6-RIBOSYLAMINO-4(3H)-PYRIMIDINONE 5'-PHOSPHATE REDUCTASE"/>
    <property type="match status" value="1"/>
</dbReference>
<dbReference type="PROSITE" id="PS51747">
    <property type="entry name" value="CYT_DCMP_DEAMINASES_2"/>
    <property type="match status" value="1"/>
</dbReference>
<dbReference type="Gene3D" id="3.40.430.10">
    <property type="entry name" value="Dihydrofolate Reductase, subunit A"/>
    <property type="match status" value="1"/>
</dbReference>
<feature type="binding site" evidence="15">
    <location>
        <position position="222"/>
    </location>
    <ligand>
        <name>substrate</name>
    </ligand>
</feature>
<feature type="binding site" evidence="15">
    <location>
        <position position="169"/>
    </location>
    <ligand>
        <name>NADP(+)</name>
        <dbReference type="ChEBI" id="CHEBI:58349"/>
    </ligand>
</feature>
<reference evidence="18" key="1">
    <citation type="submission" date="2020-10" db="EMBL/GenBank/DDBJ databases">
        <authorList>
            <person name="Gilroy R."/>
        </authorList>
    </citation>
    <scope>NUCLEOTIDE SEQUENCE</scope>
    <source>
        <strain evidence="18">10037</strain>
    </source>
</reference>
<evidence type="ECO:0000256" key="5">
    <source>
        <dbReference type="ARBA" id="ARBA00007417"/>
    </source>
</evidence>
<feature type="binding site" evidence="15">
    <location>
        <position position="219"/>
    </location>
    <ligand>
        <name>substrate</name>
    </ligand>
</feature>
<evidence type="ECO:0000256" key="8">
    <source>
        <dbReference type="ARBA" id="ARBA00022801"/>
    </source>
</evidence>
<accession>A0A9D9I3D8</accession>
<gene>
    <name evidence="18" type="primary">ribD</name>
    <name evidence="18" type="ORF">IAB93_04065</name>
</gene>
<evidence type="ECO:0000256" key="6">
    <source>
        <dbReference type="ARBA" id="ARBA00022619"/>
    </source>
</evidence>
<comment type="similarity">
    <text evidence="4 13">In the N-terminal section; belongs to the cytidine and deoxycytidylate deaminase family.</text>
</comment>
<evidence type="ECO:0000256" key="16">
    <source>
        <dbReference type="PIRSR" id="PIRSR006769-3"/>
    </source>
</evidence>
<dbReference type="EMBL" id="JADIME010000042">
    <property type="protein sequence ID" value="MBO8465157.1"/>
    <property type="molecule type" value="Genomic_DNA"/>
</dbReference>
<dbReference type="EC" id="1.1.1.193" evidence="13"/>
<feature type="binding site" evidence="15">
    <location>
        <position position="312"/>
    </location>
    <ligand>
        <name>substrate</name>
    </ligand>
</feature>
<feature type="binding site" evidence="15">
    <location>
        <position position="199"/>
    </location>
    <ligand>
        <name>NADP(+)</name>
        <dbReference type="ChEBI" id="CHEBI:58349"/>
    </ligand>
</feature>
<dbReference type="InterPro" id="IPR024072">
    <property type="entry name" value="DHFR-like_dom_sf"/>
</dbReference>
<sequence length="401" mass="42798">MAGCRKNDMRMDGKDRQYMMMAMDEAEKGVGFVSPNPMVGAVIVKDGRVIGKGYHKKYGGLHAEREALADCKARGESPAGAAMYVTLEPCCHYGKQPPCTDAIVEAGITRVVAGMGDPNPLVCGKGLKILEEAGIETECGLCEPELKEQNRVFLKYITTGRPWVALKYAMTADGRIATVSGDSKWISCGQSREYVHLLRHRYTGIVAGIGTVLSDDPMLNCRITFPEEGKSPVRIILDSRASMPVDSNIVRTAGQYRTILVHTSKAGTASLGMLRGLGVETLLCAEDAKGRPDVAVLCDTLGRMGIDSVLVEGGAETAWSFINAGLVDEYYVFMAPKIVGGGAGVSGCAVAKGPVGGEGVWSMGQAVPMAFADVWISGGDVAVHAYRDEYFKSLGRNISIK</sequence>
<evidence type="ECO:0000256" key="15">
    <source>
        <dbReference type="PIRSR" id="PIRSR006769-2"/>
    </source>
</evidence>
<dbReference type="InterPro" id="IPR004794">
    <property type="entry name" value="Eubact_RibD"/>
</dbReference>
<evidence type="ECO:0000313" key="19">
    <source>
        <dbReference type="Proteomes" id="UP000823597"/>
    </source>
</evidence>
<keyword evidence="7 13" id="KW-0479">Metal-binding</keyword>
<name>A0A9D9I3D8_9BACT</name>
<dbReference type="GO" id="GO:0008270">
    <property type="term" value="F:zinc ion binding"/>
    <property type="evidence" value="ECO:0007669"/>
    <property type="project" value="InterPro"/>
</dbReference>
<comment type="caution">
    <text evidence="18">The sequence shown here is derived from an EMBL/GenBank/DDBJ whole genome shotgun (WGS) entry which is preliminary data.</text>
</comment>
<evidence type="ECO:0000313" key="18">
    <source>
        <dbReference type="EMBL" id="MBO8465157.1"/>
    </source>
</evidence>
<comment type="catalytic activity">
    <reaction evidence="13">
        <text>5-amino-6-(5-phospho-D-ribitylamino)uracil + NADP(+) = 5-amino-6-(5-phospho-D-ribosylamino)uracil + NADPH + H(+)</text>
        <dbReference type="Rhea" id="RHEA:17845"/>
        <dbReference type="ChEBI" id="CHEBI:15378"/>
        <dbReference type="ChEBI" id="CHEBI:57783"/>
        <dbReference type="ChEBI" id="CHEBI:58349"/>
        <dbReference type="ChEBI" id="CHEBI:58421"/>
        <dbReference type="ChEBI" id="CHEBI:58453"/>
        <dbReference type="EC" id="1.1.1.193"/>
    </reaction>
</comment>
<feature type="binding site" evidence="15">
    <location>
        <position position="239"/>
    </location>
    <ligand>
        <name>NADP(+)</name>
        <dbReference type="ChEBI" id="CHEBI:58349"/>
    </ligand>
</feature>
<dbReference type="InterPro" id="IPR050765">
    <property type="entry name" value="Riboflavin_Biosynth_HTPR"/>
</dbReference>
<keyword evidence="11 13" id="KW-0560">Oxidoreductase</keyword>
<dbReference type="NCBIfam" id="TIGR00227">
    <property type="entry name" value="ribD_Cterm"/>
    <property type="match status" value="1"/>
</dbReference>
<dbReference type="InterPro" id="IPR016192">
    <property type="entry name" value="APOBEC/CMP_deaminase_Zn-bd"/>
</dbReference>
<evidence type="ECO:0000256" key="1">
    <source>
        <dbReference type="ARBA" id="ARBA00002151"/>
    </source>
</evidence>
<protein>
    <recommendedName>
        <fullName evidence="13">Riboflavin biosynthesis protein RibD</fullName>
    </recommendedName>
    <domain>
        <recommendedName>
            <fullName evidence="13">Diaminohydroxyphosphoribosylaminopyrimidine deaminase</fullName>
            <shortName evidence="13">DRAP deaminase</shortName>
            <ecNumber evidence="13">3.5.4.26</ecNumber>
        </recommendedName>
        <alternativeName>
            <fullName evidence="13">Riboflavin-specific deaminase</fullName>
        </alternativeName>
    </domain>
    <domain>
        <recommendedName>
            <fullName evidence="13">5-amino-6-(5-phosphoribosylamino)uracil reductase</fullName>
            <ecNumber evidence="13">1.1.1.193</ecNumber>
        </recommendedName>
        <alternativeName>
            <fullName evidence="13">HTP reductase</fullName>
        </alternativeName>
    </domain>
</protein>
<evidence type="ECO:0000256" key="14">
    <source>
        <dbReference type="PIRSR" id="PIRSR006769-1"/>
    </source>
</evidence>
<dbReference type="NCBIfam" id="TIGR00326">
    <property type="entry name" value="eubact_ribD"/>
    <property type="match status" value="1"/>
</dbReference>
<feature type="binding site" evidence="16">
    <location>
        <position position="99"/>
    </location>
    <ligand>
        <name>Zn(2+)</name>
        <dbReference type="ChEBI" id="CHEBI:29105"/>
        <note>catalytic</note>
    </ligand>
</feature>
<comment type="function">
    <text evidence="1 13">Converts 2,5-diamino-6-(ribosylamino)-4(3h)-pyrimidinone 5'-phosphate into 5-amino-6-(ribosylamino)-2,4(1h,3h)-pyrimidinedione 5'-phosphate.</text>
</comment>
<proteinExistence type="inferred from homology"/>
<evidence type="ECO:0000256" key="3">
    <source>
        <dbReference type="ARBA" id="ARBA00004910"/>
    </source>
</evidence>
<dbReference type="GO" id="GO:0008703">
    <property type="term" value="F:5-amino-6-(5-phosphoribosylamino)uracil reductase activity"/>
    <property type="evidence" value="ECO:0007669"/>
    <property type="project" value="UniProtKB-EC"/>
</dbReference>
<keyword evidence="8 13" id="KW-0378">Hydrolase</keyword>
<evidence type="ECO:0000256" key="4">
    <source>
        <dbReference type="ARBA" id="ARBA00005259"/>
    </source>
</evidence>
<comment type="pathway">
    <text evidence="2 13">Cofactor biosynthesis; riboflavin biosynthesis; 5-amino-6-(D-ribitylamino)uracil from GTP: step 2/4.</text>
</comment>
<evidence type="ECO:0000256" key="12">
    <source>
        <dbReference type="ARBA" id="ARBA00023268"/>
    </source>
</evidence>
<dbReference type="Pfam" id="PF00383">
    <property type="entry name" value="dCMP_cyt_deam_1"/>
    <property type="match status" value="1"/>
</dbReference>
<keyword evidence="10 13" id="KW-0521">NADP</keyword>
<keyword evidence="9 13" id="KW-0862">Zinc</keyword>
<dbReference type="SUPFAM" id="SSF53927">
    <property type="entry name" value="Cytidine deaminase-like"/>
    <property type="match status" value="1"/>
</dbReference>
<feature type="binding site" evidence="15">
    <location>
        <position position="183"/>
    </location>
    <ligand>
        <name>substrate</name>
    </ligand>
</feature>
<comment type="catalytic activity">
    <reaction evidence="13">
        <text>2,5-diamino-6-hydroxy-4-(5-phosphoribosylamino)-pyrimidine + H2O + H(+) = 5-amino-6-(5-phospho-D-ribosylamino)uracil + NH4(+)</text>
        <dbReference type="Rhea" id="RHEA:21868"/>
        <dbReference type="ChEBI" id="CHEBI:15377"/>
        <dbReference type="ChEBI" id="CHEBI:15378"/>
        <dbReference type="ChEBI" id="CHEBI:28938"/>
        <dbReference type="ChEBI" id="CHEBI:58453"/>
        <dbReference type="ChEBI" id="CHEBI:58614"/>
        <dbReference type="EC" id="3.5.4.26"/>
    </reaction>
</comment>
<dbReference type="InterPro" id="IPR016193">
    <property type="entry name" value="Cytidine_deaminase-like"/>
</dbReference>
<dbReference type="PANTHER" id="PTHR38011">
    <property type="entry name" value="DIHYDROFOLATE REDUCTASE FAMILY PROTEIN (AFU_ORTHOLOGUE AFUA_8G06820)"/>
    <property type="match status" value="1"/>
</dbReference>
<reference evidence="18" key="2">
    <citation type="journal article" date="2021" name="PeerJ">
        <title>Extensive microbial diversity within the chicken gut microbiome revealed by metagenomics and culture.</title>
        <authorList>
            <person name="Gilroy R."/>
            <person name="Ravi A."/>
            <person name="Getino M."/>
            <person name="Pursley I."/>
            <person name="Horton D.L."/>
            <person name="Alikhan N.F."/>
            <person name="Baker D."/>
            <person name="Gharbi K."/>
            <person name="Hall N."/>
            <person name="Watson M."/>
            <person name="Adriaenssens E.M."/>
            <person name="Foster-Nyarko E."/>
            <person name="Jarju S."/>
            <person name="Secka A."/>
            <person name="Antonio M."/>
            <person name="Oren A."/>
            <person name="Chaudhuri R.R."/>
            <person name="La Ragione R."/>
            <person name="Hildebrand F."/>
            <person name="Pallen M.J."/>
        </authorList>
    </citation>
    <scope>NUCLEOTIDE SEQUENCE</scope>
    <source>
        <strain evidence="18">10037</strain>
    </source>
</reference>
<dbReference type="InterPro" id="IPR002125">
    <property type="entry name" value="CMP_dCMP_dom"/>
</dbReference>
<dbReference type="PIRSF" id="PIRSF006769">
    <property type="entry name" value="RibD"/>
    <property type="match status" value="1"/>
</dbReference>
<evidence type="ECO:0000256" key="7">
    <source>
        <dbReference type="ARBA" id="ARBA00022723"/>
    </source>
</evidence>
<dbReference type="PROSITE" id="PS00903">
    <property type="entry name" value="CYT_DCMP_DEAMINASES_1"/>
    <property type="match status" value="1"/>
</dbReference>
<feature type="active site" description="Proton donor" evidence="14">
    <location>
        <position position="64"/>
    </location>
</feature>